<evidence type="ECO:0000256" key="6">
    <source>
        <dbReference type="ARBA" id="ARBA00022847"/>
    </source>
</evidence>
<keyword evidence="11" id="KW-0868">Chloride</keyword>
<dbReference type="InterPro" id="IPR004842">
    <property type="entry name" value="SLC12A_fam"/>
</dbReference>
<comment type="subcellular location">
    <subcellularLocation>
        <location evidence="1">Membrane</location>
        <topology evidence="1">Multi-pass membrane protein</topology>
    </subcellularLocation>
</comment>
<feature type="region of interest" description="Disordered" evidence="13">
    <location>
        <begin position="521"/>
        <end position="540"/>
    </location>
</feature>
<dbReference type="GO" id="GO:0006884">
    <property type="term" value="P:cell volume homeostasis"/>
    <property type="evidence" value="ECO:0007669"/>
    <property type="project" value="TreeGrafter"/>
</dbReference>
<keyword evidence="17" id="KW-1185">Reference proteome</keyword>
<proteinExistence type="inferred from homology"/>
<comment type="caution">
    <text evidence="16">The sequence shown here is derived from an EMBL/GenBank/DDBJ whole genome shotgun (WGS) entry which is preliminary data.</text>
</comment>
<dbReference type="InterPro" id="IPR004841">
    <property type="entry name" value="AA-permease/SLC12A_dom"/>
</dbReference>
<dbReference type="PANTHER" id="PTHR11827:SF6">
    <property type="entry name" value="SOLUTE CARRIER FAMILY 12 MEMBER 8"/>
    <property type="match status" value="1"/>
</dbReference>
<keyword evidence="9" id="KW-0406">Ion transport</keyword>
<feature type="domain" description="Amino acid permease/ SLC12A" evidence="15">
    <location>
        <begin position="94"/>
        <end position="449"/>
    </location>
</feature>
<feature type="transmembrane region" description="Helical" evidence="14">
    <location>
        <begin position="120"/>
        <end position="144"/>
    </location>
</feature>
<evidence type="ECO:0000256" key="11">
    <source>
        <dbReference type="ARBA" id="ARBA00023214"/>
    </source>
</evidence>
<feature type="transmembrane region" description="Helical" evidence="14">
    <location>
        <begin position="318"/>
        <end position="338"/>
    </location>
</feature>
<feature type="transmembrane region" description="Helical" evidence="14">
    <location>
        <begin position="598"/>
        <end position="614"/>
    </location>
</feature>
<comment type="similarity">
    <text evidence="2">Belongs to the SLC12A transporter family.</text>
</comment>
<dbReference type="GO" id="GO:1990573">
    <property type="term" value="P:potassium ion import across plasma membrane"/>
    <property type="evidence" value="ECO:0007669"/>
    <property type="project" value="TreeGrafter"/>
</dbReference>
<gene>
    <name evidence="16" type="ORF">HOLleu_39889</name>
</gene>
<evidence type="ECO:0000256" key="10">
    <source>
        <dbReference type="ARBA" id="ARBA00023136"/>
    </source>
</evidence>
<dbReference type="Gene3D" id="1.20.1740.10">
    <property type="entry name" value="Amino acid/polyamine transporter I"/>
    <property type="match status" value="1"/>
</dbReference>
<keyword evidence="4" id="KW-0633">Potassium transport</keyword>
<dbReference type="FunFam" id="1.20.1740.10:FF:000030">
    <property type="entry name" value="solute carrier family 12 member 8"/>
    <property type="match status" value="1"/>
</dbReference>
<keyword evidence="3" id="KW-0813">Transport</keyword>
<evidence type="ECO:0000256" key="9">
    <source>
        <dbReference type="ARBA" id="ARBA00023065"/>
    </source>
</evidence>
<accession>A0A9Q0YCW1</accession>
<feature type="region of interest" description="Disordered" evidence="13">
    <location>
        <begin position="1"/>
        <end position="22"/>
    </location>
</feature>
<evidence type="ECO:0000256" key="3">
    <source>
        <dbReference type="ARBA" id="ARBA00022448"/>
    </source>
</evidence>
<evidence type="ECO:0000256" key="8">
    <source>
        <dbReference type="ARBA" id="ARBA00022989"/>
    </source>
</evidence>
<feature type="transmembrane region" description="Helical" evidence="14">
    <location>
        <begin position="86"/>
        <end position="108"/>
    </location>
</feature>
<evidence type="ECO:0000256" key="5">
    <source>
        <dbReference type="ARBA" id="ARBA00022692"/>
    </source>
</evidence>
<evidence type="ECO:0000256" key="14">
    <source>
        <dbReference type="SAM" id="Phobius"/>
    </source>
</evidence>
<keyword evidence="6" id="KW-0769">Symport</keyword>
<dbReference type="GO" id="GO:0055075">
    <property type="term" value="P:potassium ion homeostasis"/>
    <property type="evidence" value="ECO:0007669"/>
    <property type="project" value="TreeGrafter"/>
</dbReference>
<feature type="transmembrane region" description="Helical" evidence="14">
    <location>
        <begin position="358"/>
        <end position="380"/>
    </location>
</feature>
<dbReference type="GO" id="GO:0016020">
    <property type="term" value="C:membrane"/>
    <property type="evidence" value="ECO:0007669"/>
    <property type="project" value="UniProtKB-SubCell"/>
</dbReference>
<feature type="compositionally biased region" description="Gly residues" evidence="13">
    <location>
        <begin position="527"/>
        <end position="538"/>
    </location>
</feature>
<dbReference type="EMBL" id="JAIZAY010000022">
    <property type="protein sequence ID" value="KAJ8020323.1"/>
    <property type="molecule type" value="Genomic_DNA"/>
</dbReference>
<keyword evidence="5 14" id="KW-0812">Transmembrane</keyword>
<evidence type="ECO:0000313" key="16">
    <source>
        <dbReference type="EMBL" id="KAJ8020323.1"/>
    </source>
</evidence>
<evidence type="ECO:0000256" key="2">
    <source>
        <dbReference type="ARBA" id="ARBA00010593"/>
    </source>
</evidence>
<dbReference type="PANTHER" id="PTHR11827">
    <property type="entry name" value="SOLUTE CARRIER FAMILY 12, CATION COTRANSPORTERS"/>
    <property type="match status" value="1"/>
</dbReference>
<protein>
    <recommendedName>
        <fullName evidence="12">Solute carrier family 12 member 8</fullName>
    </recommendedName>
</protein>
<feature type="compositionally biased region" description="Basic and acidic residues" evidence="13">
    <location>
        <begin position="8"/>
        <end position="22"/>
    </location>
</feature>
<evidence type="ECO:0000256" key="12">
    <source>
        <dbReference type="ARBA" id="ARBA00073711"/>
    </source>
</evidence>
<keyword evidence="7" id="KW-0630">Potassium</keyword>
<feature type="transmembrane region" description="Helical" evidence="14">
    <location>
        <begin position="206"/>
        <end position="226"/>
    </location>
</feature>
<evidence type="ECO:0000256" key="4">
    <source>
        <dbReference type="ARBA" id="ARBA00022538"/>
    </source>
</evidence>
<dbReference type="OrthoDB" id="2020542at2759"/>
<evidence type="ECO:0000259" key="15">
    <source>
        <dbReference type="Pfam" id="PF00324"/>
    </source>
</evidence>
<sequence length="706" mass="77851">MEDQDGLIEDKQNGKPAQKEIDWGRYGLSEDRNANTKSDAGAAFGHTDSSYQGLGNDNVQELYDEQQAQTQHQPWWKANFFIREPVLFGTWDGVFTSCMINIFGVVIFLRTGWMVGNAGIGLAVLIVLLTVLVAFIAALSVIGICERCHIESGGVYFLLSKVLGARMGATLGILYSFGQTVACALYCTGFGESVSQTLQWDEQSNWAVRGVGIAMILVLLAINIAGVKWVIKFQLLLLAFLGIAMLDFTVGSFSHTDPERNFTGFGQGNFKANAGPDYQRGESFFTVFGVFFPTATGICAGINMSGDLKDPKKSIPNGTLAALGVSTALYLLFALLLGATCTREALQENYNIAEVVSLVGFLWLLGLCISSLSSCLGGLYGAPRILQRIADEDVIPIIKFLGHGRGPNREPIIAQLVVCFIAILFIFIGHVNELGPIVTMPFMITYAGASYAYFALAMGYDKAQEMIKRSEQDSLLTHVIDKNKQDGQDGYGATVDRKDSLTEFKEDLKKAQKAFNVDSQFADSEGRGGGPQSGGYGHGPVDISDKDTLLDDERDLSRPFVPEIDRMPQSWYSRFINRWIALFGCFICLLIMFFIRWLYALVSITAYLIIYFYIGQANPGVKPGIADFSFFGWLKGMFQTAFRNGPHLKNQVVLNPIPPTAGMEQTKVSTDNADYSERKRFHHYSLVNGDEFFPANSQLLEEEREA</sequence>
<dbReference type="GO" id="GO:0015379">
    <property type="term" value="F:potassium:chloride symporter activity"/>
    <property type="evidence" value="ECO:0007669"/>
    <property type="project" value="TreeGrafter"/>
</dbReference>
<evidence type="ECO:0000256" key="7">
    <source>
        <dbReference type="ARBA" id="ARBA00022958"/>
    </source>
</evidence>
<reference evidence="16" key="1">
    <citation type="submission" date="2021-10" db="EMBL/GenBank/DDBJ databases">
        <title>Tropical sea cucumber genome reveals ecological adaptation and Cuvierian tubules defense mechanism.</title>
        <authorList>
            <person name="Chen T."/>
        </authorList>
    </citation>
    <scope>NUCLEOTIDE SEQUENCE</scope>
    <source>
        <strain evidence="16">Nanhai2018</strain>
        <tissue evidence="16">Muscle</tissue>
    </source>
</reference>
<dbReference type="GO" id="GO:0055064">
    <property type="term" value="P:chloride ion homeostasis"/>
    <property type="evidence" value="ECO:0007669"/>
    <property type="project" value="TreeGrafter"/>
</dbReference>
<feature type="transmembrane region" description="Helical" evidence="14">
    <location>
        <begin position="412"/>
        <end position="431"/>
    </location>
</feature>
<organism evidence="16 17">
    <name type="scientific">Holothuria leucospilota</name>
    <name type="common">Black long sea cucumber</name>
    <name type="synonym">Mertensiothuria leucospilota</name>
    <dbReference type="NCBI Taxonomy" id="206669"/>
    <lineage>
        <taxon>Eukaryota</taxon>
        <taxon>Metazoa</taxon>
        <taxon>Echinodermata</taxon>
        <taxon>Eleutherozoa</taxon>
        <taxon>Echinozoa</taxon>
        <taxon>Holothuroidea</taxon>
        <taxon>Aspidochirotacea</taxon>
        <taxon>Aspidochirotida</taxon>
        <taxon>Holothuriidae</taxon>
        <taxon>Holothuria</taxon>
    </lineage>
</organism>
<keyword evidence="8 14" id="KW-1133">Transmembrane helix</keyword>
<evidence type="ECO:0000256" key="13">
    <source>
        <dbReference type="SAM" id="MobiDB-lite"/>
    </source>
</evidence>
<dbReference type="Pfam" id="PF00324">
    <property type="entry name" value="AA_permease"/>
    <property type="match status" value="1"/>
</dbReference>
<feature type="transmembrane region" description="Helical" evidence="14">
    <location>
        <begin position="575"/>
        <end position="592"/>
    </location>
</feature>
<keyword evidence="10 14" id="KW-0472">Membrane</keyword>
<evidence type="ECO:0000256" key="1">
    <source>
        <dbReference type="ARBA" id="ARBA00004141"/>
    </source>
</evidence>
<dbReference type="Proteomes" id="UP001152320">
    <property type="component" value="Chromosome 22"/>
</dbReference>
<feature type="transmembrane region" description="Helical" evidence="14">
    <location>
        <begin position="437"/>
        <end position="460"/>
    </location>
</feature>
<evidence type="ECO:0000313" key="17">
    <source>
        <dbReference type="Proteomes" id="UP001152320"/>
    </source>
</evidence>
<feature type="transmembrane region" description="Helical" evidence="14">
    <location>
        <begin position="233"/>
        <end position="253"/>
    </location>
</feature>
<dbReference type="AlphaFoldDB" id="A0A9Q0YCW1"/>
<feature type="transmembrane region" description="Helical" evidence="14">
    <location>
        <begin position="284"/>
        <end position="306"/>
    </location>
</feature>
<name>A0A9Q0YCW1_HOLLE</name>